<reference evidence="1 2" key="1">
    <citation type="journal article" date="2011" name="J. Bacteriol.">
        <title>Complete genome and proteome of Acholeplasma laidlawii.</title>
        <authorList>
            <person name="Lazarev V.N."/>
            <person name="Levitskii S.A."/>
            <person name="Basovskii Y.I."/>
            <person name="Chukin M.M."/>
            <person name="Akopian T.A."/>
            <person name="Vereshchagin V.V."/>
            <person name="Kostrjukova E.S."/>
            <person name="Kovaleva G.Y."/>
            <person name="Kazanov M.D."/>
            <person name="Malko D.B."/>
            <person name="Vitreschak A.G."/>
            <person name="Sernova N.V."/>
            <person name="Gelfand M.S."/>
            <person name="Demina I.A."/>
            <person name="Serebryakova M.V."/>
            <person name="Galyamina M.A."/>
            <person name="Vtyurin N.N."/>
            <person name="Rogov S.I."/>
            <person name="Alexeev D.G."/>
            <person name="Ladygina V.G."/>
            <person name="Govorun V.M."/>
        </authorList>
    </citation>
    <scope>NUCLEOTIDE SEQUENCE [LARGE SCALE GENOMIC DNA]</scope>
    <source>
        <strain evidence="1 2">PG-8A</strain>
    </source>
</reference>
<dbReference type="eggNOG" id="ENOG5033H6Y">
    <property type="taxonomic scope" value="Bacteria"/>
</dbReference>
<name>A9NGQ7_ACHLI</name>
<dbReference type="Proteomes" id="UP000008558">
    <property type="component" value="Chromosome"/>
</dbReference>
<dbReference type="EMBL" id="CP000896">
    <property type="protein sequence ID" value="ABX81537.1"/>
    <property type="molecule type" value="Genomic_DNA"/>
</dbReference>
<accession>A9NGQ7</accession>
<evidence type="ECO:0000313" key="2">
    <source>
        <dbReference type="Proteomes" id="UP000008558"/>
    </source>
</evidence>
<protein>
    <submittedName>
        <fullName evidence="1">Uncharacterized protein</fullName>
    </submittedName>
</protein>
<proteinExistence type="predicted"/>
<evidence type="ECO:0000313" key="1">
    <source>
        <dbReference type="EMBL" id="ABX81537.1"/>
    </source>
</evidence>
<sequence length="152" mass="18286">MLPHWYKEYNQAYFNFDNYHEAEIFAVRRLNSINEEYTLNGKPLQYFVLPRQKIGTAYHEFQTGDKKDVYWDKTSILLHEDIMEKHKMGEFFSRVIPNYDYFGKSLVNETTWNTILNQVIYENEMVKVIIDELRLWAEESIYESGCFTILGI</sequence>
<gene>
    <name evidence="1" type="ordered locus">ACL_0924</name>
</gene>
<dbReference type="HOGENOM" id="CLU_144590_0_0_14"/>
<organism evidence="1 2">
    <name type="scientific">Acholeplasma laidlawii (strain PG-8A)</name>
    <dbReference type="NCBI Taxonomy" id="441768"/>
    <lineage>
        <taxon>Bacteria</taxon>
        <taxon>Bacillati</taxon>
        <taxon>Mycoplasmatota</taxon>
        <taxon>Mollicutes</taxon>
        <taxon>Acholeplasmatales</taxon>
        <taxon>Acholeplasmataceae</taxon>
        <taxon>Acholeplasma</taxon>
    </lineage>
</organism>
<keyword evidence="2" id="KW-1185">Reference proteome</keyword>
<dbReference type="KEGG" id="acl:ACL_0924"/>
<dbReference type="AlphaFoldDB" id="A9NGQ7"/>